<evidence type="ECO:0000256" key="1">
    <source>
        <dbReference type="SAM" id="MobiDB-lite"/>
    </source>
</evidence>
<dbReference type="OrthoDB" id="4851482at2759"/>
<feature type="compositionally biased region" description="Low complexity" evidence="1">
    <location>
        <begin position="362"/>
        <end position="377"/>
    </location>
</feature>
<dbReference type="AlphaFoldDB" id="A0A8H4RV39"/>
<dbReference type="EMBL" id="JAAMPI010000106">
    <property type="protein sequence ID" value="KAF4635661.1"/>
    <property type="molecule type" value="Genomic_DNA"/>
</dbReference>
<gene>
    <name evidence="2" type="ORF">G7Y89_g2423</name>
</gene>
<feature type="compositionally biased region" description="Acidic residues" evidence="1">
    <location>
        <begin position="746"/>
        <end position="758"/>
    </location>
</feature>
<keyword evidence="3" id="KW-1185">Reference proteome</keyword>
<evidence type="ECO:0000313" key="3">
    <source>
        <dbReference type="Proteomes" id="UP000566819"/>
    </source>
</evidence>
<evidence type="ECO:0000313" key="2">
    <source>
        <dbReference type="EMBL" id="KAF4635661.1"/>
    </source>
</evidence>
<proteinExistence type="predicted"/>
<feature type="region of interest" description="Disordered" evidence="1">
    <location>
        <begin position="705"/>
        <end position="820"/>
    </location>
</feature>
<feature type="region of interest" description="Disordered" evidence="1">
    <location>
        <begin position="828"/>
        <end position="847"/>
    </location>
</feature>
<name>A0A8H4RV39_9HELO</name>
<protein>
    <submittedName>
        <fullName evidence="2">Uncharacterized protein</fullName>
    </submittedName>
</protein>
<feature type="compositionally biased region" description="Low complexity" evidence="1">
    <location>
        <begin position="710"/>
        <end position="722"/>
    </location>
</feature>
<comment type="caution">
    <text evidence="2">The sequence shown here is derived from an EMBL/GenBank/DDBJ whole genome shotgun (WGS) entry which is preliminary data.</text>
</comment>
<organism evidence="2 3">
    <name type="scientific">Cudoniella acicularis</name>
    <dbReference type="NCBI Taxonomy" id="354080"/>
    <lineage>
        <taxon>Eukaryota</taxon>
        <taxon>Fungi</taxon>
        <taxon>Dikarya</taxon>
        <taxon>Ascomycota</taxon>
        <taxon>Pezizomycotina</taxon>
        <taxon>Leotiomycetes</taxon>
        <taxon>Helotiales</taxon>
        <taxon>Tricladiaceae</taxon>
        <taxon>Cudoniella</taxon>
    </lineage>
</organism>
<accession>A0A8H4RV39</accession>
<dbReference type="Proteomes" id="UP000566819">
    <property type="component" value="Unassembled WGS sequence"/>
</dbReference>
<feature type="region of interest" description="Disordered" evidence="1">
    <location>
        <begin position="362"/>
        <end position="381"/>
    </location>
</feature>
<reference evidence="2 3" key="1">
    <citation type="submission" date="2020-03" db="EMBL/GenBank/DDBJ databases">
        <title>Draft Genome Sequence of Cudoniella acicularis.</title>
        <authorList>
            <person name="Buettner E."/>
            <person name="Kellner H."/>
        </authorList>
    </citation>
    <scope>NUCLEOTIDE SEQUENCE [LARGE SCALE GENOMIC DNA]</scope>
    <source>
        <strain evidence="2 3">DSM 108380</strain>
    </source>
</reference>
<sequence length="988" mass="111410">MAPAILPRFWVLAGEKERCGADCMMHLFQLLRVVTINSVNAIYVPFLQVRSHSLSLVFDLPSTRSPWHSILDLETISEDGERSSRVLLCRLAQLLWKLKKGRPVNQQLQTRRRSYRFTSNGHSDRCPPIKQEGLVLWLTLFRRELTLASLREGIKIRERLTGIYQTLCLKKHRLLARAGKAVGPMTAQRSSSLIKSSLSEAEEVLPLDERSLSLALDFFYKTHHHLLQQHHLTCDTFSESLRCRARIARVFCASSLSLAIRLRSVSLLTLYEPEGAVNSIFVNTVPTTLPNSDPSTPSGPQFQNQFNAYAPAYTGSTLFDNVGMNSYGQNNFYPNAGGHNYGQSYINPRSYTMNGHNMGSPSMSGSAMSGPSISGPSLNSPNLSRAYEYEHYQYGRQIERYKQEDSDPFLLAADNALPPHQPSYHAANSAQFAYSRGNRASPGQDDYSLHDDEQDEEEENVKPLFRRRGGVSKAHRNQPAAFQQIFGSQEEYLRDREGRNAVQNPSVNNGFGKSDSDLHCVRQLFDAIKAVGDVIDKPCKNNKPAQAVQRLISNYYPNKEIEAKCWEILIQAKKVSAGHNVVESHHNIKREGNSDYYADFHARWQAIVRGCQHSKAMCKQILDPPFIDRLVEAPHAEFQMKENNKKINTERDIQNEIGRKAVKHGGVIDDLDIDVFTPEAKARILAVKTSTPIKKEEGERFSYSGLAVNTPKKPLPAATPKKSLATPTATSIRKRKTRNTHVNSSDEFDEGDNDDSDGNYENSARKSLTKRRNIGPRQAIPNQRLLELASSPTPKRNARQKGVKTLPRSSTTPMRRQPARVATISQNLSPVETSDESDESFVPPANPTEEDYKKAICNILKVDEKIANEFELRDLRLYARAYNQQFKDEEWYHKQFRNLVELKEVGVGPMVQTRKTGQHNGPSFHLAQKWTRFRSLALARGDVNLEGVAQNGGAGYFETEGDEWKDAALGVIQNKFGYHDNLYNNPPQ</sequence>
<feature type="region of interest" description="Disordered" evidence="1">
    <location>
        <begin position="436"/>
        <end position="460"/>
    </location>
</feature>